<dbReference type="Pfam" id="PF04655">
    <property type="entry name" value="APH_6_hur"/>
    <property type="match status" value="1"/>
</dbReference>
<evidence type="ECO:0000313" key="2">
    <source>
        <dbReference type="EMBL" id="GAA4948983.1"/>
    </source>
</evidence>
<gene>
    <name evidence="2" type="ORF">GCM10023224_36280</name>
</gene>
<dbReference type="InterPro" id="IPR006748">
    <property type="entry name" value="NH2Glyco/OHUrea_AB-resist_kin"/>
</dbReference>
<name>A0ABP9GNN3_9ACTN</name>
<sequence>MNDITQQLVDEQQKQRLVRRFGTGAIAWLADLPALVDELAAQWDLTVQGPAPHGRTSVVLFCRRADGTPAILKVSPDPALGTSEARVLRLWQGTGRVPAVWEVDPERSAVLLEAVGKGRTVALVGEVPDMAEIAALISDLHSVNVPCNDLGQLHPLNSRMNFIFDMWERERQNGRAAEIVPPSAMHRGHARARDLSHAEDEDDGGAVPLHGDLHPGNVLYGGPERGFVAVDPRACIGDGAADAVDWAVWQAQDLEEVDRRVAVLAAGIGVRGERLMAWCRACAPLFAVAAANRGRADTPHFAMLMRLAAG</sequence>
<dbReference type="Proteomes" id="UP001499993">
    <property type="component" value="Unassembled WGS sequence"/>
</dbReference>
<dbReference type="RefSeq" id="WP_344141564.1">
    <property type="nucleotide sequence ID" value="NZ_BAABIK010000021.1"/>
</dbReference>
<evidence type="ECO:0000313" key="3">
    <source>
        <dbReference type="Proteomes" id="UP001499993"/>
    </source>
</evidence>
<dbReference type="InterPro" id="IPR011009">
    <property type="entry name" value="Kinase-like_dom_sf"/>
</dbReference>
<keyword evidence="3" id="KW-1185">Reference proteome</keyword>
<dbReference type="EMBL" id="BAABIK010000021">
    <property type="protein sequence ID" value="GAA4948983.1"/>
    <property type="molecule type" value="Genomic_DNA"/>
</dbReference>
<accession>A0ABP9GNN3</accession>
<dbReference type="SUPFAM" id="SSF56112">
    <property type="entry name" value="Protein kinase-like (PK-like)"/>
    <property type="match status" value="1"/>
</dbReference>
<proteinExistence type="predicted"/>
<reference evidence="3" key="1">
    <citation type="journal article" date="2019" name="Int. J. Syst. Evol. Microbiol.">
        <title>The Global Catalogue of Microorganisms (GCM) 10K type strain sequencing project: providing services to taxonomists for standard genome sequencing and annotation.</title>
        <authorList>
            <consortium name="The Broad Institute Genomics Platform"/>
            <consortium name="The Broad Institute Genome Sequencing Center for Infectious Disease"/>
            <person name="Wu L."/>
            <person name="Ma J."/>
        </authorList>
    </citation>
    <scope>NUCLEOTIDE SEQUENCE [LARGE SCALE GENOMIC DNA]</scope>
    <source>
        <strain evidence="3">JCM 18123</strain>
    </source>
</reference>
<comment type="caution">
    <text evidence="2">The sequence shown here is derived from an EMBL/GenBank/DDBJ whole genome shotgun (WGS) entry which is preliminary data.</text>
</comment>
<evidence type="ECO:0000256" key="1">
    <source>
        <dbReference type="SAM" id="MobiDB-lite"/>
    </source>
</evidence>
<feature type="region of interest" description="Disordered" evidence="1">
    <location>
        <begin position="187"/>
        <end position="208"/>
    </location>
</feature>
<organism evidence="2 3">
    <name type="scientific">Streptomonospora halophila</name>
    <dbReference type="NCBI Taxonomy" id="427369"/>
    <lineage>
        <taxon>Bacteria</taxon>
        <taxon>Bacillati</taxon>
        <taxon>Actinomycetota</taxon>
        <taxon>Actinomycetes</taxon>
        <taxon>Streptosporangiales</taxon>
        <taxon>Nocardiopsidaceae</taxon>
        <taxon>Streptomonospora</taxon>
    </lineage>
</organism>
<dbReference type="Gene3D" id="3.90.1200.10">
    <property type="match status" value="1"/>
</dbReference>
<protein>
    <submittedName>
        <fullName evidence="2">Aminoglycoside phosphotransferase family protein</fullName>
    </submittedName>
</protein>